<evidence type="ECO:0000313" key="2">
    <source>
        <dbReference type="EMBL" id="CAA0123186.1"/>
    </source>
</evidence>
<accession>A0A5S9QVU0</accession>
<keyword evidence="3" id="KW-1185">Reference proteome</keyword>
<gene>
    <name evidence="2" type="ORF">AELLOGFF_04546</name>
</gene>
<protein>
    <submittedName>
        <fullName evidence="2">Uncharacterized protein</fullName>
    </submittedName>
</protein>
<sequence>MSGAAGETNIVFHGQPSTGSLGDGNPPAFPHLDGALLQLRTDPGAVARLGDAIEGELQRRRALFGSASDGAPQR</sequence>
<proteinExistence type="predicted"/>
<evidence type="ECO:0000256" key="1">
    <source>
        <dbReference type="SAM" id="MobiDB-lite"/>
    </source>
</evidence>
<dbReference type="Proteomes" id="UP000430146">
    <property type="component" value="Unassembled WGS sequence"/>
</dbReference>
<dbReference type="RefSeq" id="WP_159231166.1">
    <property type="nucleotide sequence ID" value="NZ_CACSIP010000021.1"/>
</dbReference>
<feature type="region of interest" description="Disordered" evidence="1">
    <location>
        <begin position="1"/>
        <end position="29"/>
    </location>
</feature>
<name>A0A5S9QVU0_MYCVN</name>
<organism evidence="2 3">
    <name type="scientific">Mycolicibacterium vanbaalenii</name>
    <name type="common">Mycobacterium vanbaalenii</name>
    <dbReference type="NCBI Taxonomy" id="110539"/>
    <lineage>
        <taxon>Bacteria</taxon>
        <taxon>Bacillati</taxon>
        <taxon>Actinomycetota</taxon>
        <taxon>Actinomycetes</taxon>
        <taxon>Mycobacteriales</taxon>
        <taxon>Mycobacteriaceae</taxon>
        <taxon>Mycolicibacterium</taxon>
    </lineage>
</organism>
<evidence type="ECO:0000313" key="3">
    <source>
        <dbReference type="Proteomes" id="UP000430146"/>
    </source>
</evidence>
<reference evidence="2 3" key="1">
    <citation type="submission" date="2019-11" db="EMBL/GenBank/DDBJ databases">
        <authorList>
            <person name="Holert J."/>
        </authorList>
    </citation>
    <scope>NUCLEOTIDE SEQUENCE [LARGE SCALE GENOMIC DNA]</scope>
    <source>
        <strain evidence="2">BC8_1</strain>
    </source>
</reference>
<dbReference type="EMBL" id="CACSIP010000021">
    <property type="protein sequence ID" value="CAA0123186.1"/>
    <property type="molecule type" value="Genomic_DNA"/>
</dbReference>
<dbReference type="AlphaFoldDB" id="A0A5S9QVU0"/>